<proteinExistence type="predicted"/>
<feature type="compositionally biased region" description="Low complexity" evidence="1">
    <location>
        <begin position="509"/>
        <end position="533"/>
    </location>
</feature>
<evidence type="ECO:0000256" key="1">
    <source>
        <dbReference type="SAM" id="MobiDB-lite"/>
    </source>
</evidence>
<sequence length="697" mass="77604">MVPSGISFRREGSSTSADSVSSFRTVDSLPASPSTGEFHLPTSLRQVVKQRHRTGPESLPDLDANYHEVRYFLYQILTVESNRVAKLCPQWVLETCASWVGTGAELRGMSEQELKKLCPLDAGHCDLDKGQKTQNYPPPDCRTMIGEIISNVVKTLKAKEDEKARLKREWRETQIGNSARQMAMDDCTRHQSSMELIEGYQRQRQVRRSSSVMSMPVLPERVAMPEFHELHRIRPERLGAELGLHTWSSKASVYPQVSTMNGPASRRSPSPGDESNSSDNTNSTTQTSPPASIEEEMARQISTSQEFFVRNGSVILLGPRTSHINQPAMRLRQVHHSASMPTLAGTERYRSTLIAGNDYTTQDRPPYDQGGHPRKLHIHPHNQHQYSPAPLTEENLEACDSRRHYRSMPLPRIICHESPIQRYTNYSYPLNSWQGVQDHRDHFENGRISFVAPRNLEPQQSMTLNAPTPDLTLPRPRAMGPPPGIPHPYHSNQHSMKVLLNTFPFPPVRSSSITSSRSSTTSSRRSSTTSSRRAPMNPNSMSYPRPDICGPRPRPTSTAPSTQPPRSIASSLVRRSPLGGTCTPQKRIPLLPTFTGPNRTRATSAVDTFSLESGAYTAFKGTASTARSEVVAGEVERMSGMVPSRLHGEGVEHNGPSVRIMDPSGNPYPTLVEQIRDREILDGKRQRGTPGTGVLKN</sequence>
<protein>
    <submittedName>
        <fullName evidence="2">Uncharacterized protein</fullName>
    </submittedName>
</protein>
<feature type="compositionally biased region" description="Low complexity" evidence="1">
    <location>
        <begin position="275"/>
        <end position="288"/>
    </location>
</feature>
<feature type="compositionally biased region" description="Low complexity" evidence="1">
    <location>
        <begin position="555"/>
        <end position="567"/>
    </location>
</feature>
<dbReference type="Proteomes" id="UP000799757">
    <property type="component" value="Unassembled WGS sequence"/>
</dbReference>
<feature type="region of interest" description="Disordered" evidence="1">
    <location>
        <begin position="1"/>
        <end position="60"/>
    </location>
</feature>
<dbReference type="AlphaFoldDB" id="A0A6A6X973"/>
<evidence type="ECO:0000313" key="3">
    <source>
        <dbReference type="Proteomes" id="UP000799757"/>
    </source>
</evidence>
<accession>A0A6A6X973</accession>
<feature type="region of interest" description="Disordered" evidence="1">
    <location>
        <begin position="459"/>
        <end position="492"/>
    </location>
</feature>
<dbReference type="OrthoDB" id="3800980at2759"/>
<evidence type="ECO:0000313" key="2">
    <source>
        <dbReference type="EMBL" id="KAF2793090.1"/>
    </source>
</evidence>
<dbReference type="EMBL" id="MU001942">
    <property type="protein sequence ID" value="KAF2793090.1"/>
    <property type="molecule type" value="Genomic_DNA"/>
</dbReference>
<feature type="region of interest" description="Disordered" evidence="1">
    <location>
        <begin position="645"/>
        <end position="666"/>
    </location>
</feature>
<feature type="region of interest" description="Disordered" evidence="1">
    <location>
        <begin position="509"/>
        <end position="596"/>
    </location>
</feature>
<keyword evidence="3" id="KW-1185">Reference proteome</keyword>
<feature type="compositionally biased region" description="Polar residues" evidence="1">
    <location>
        <begin position="13"/>
        <end position="35"/>
    </location>
</feature>
<gene>
    <name evidence="2" type="ORF">K505DRAFT_375564</name>
</gene>
<reference evidence="2" key="1">
    <citation type="journal article" date="2020" name="Stud. Mycol.">
        <title>101 Dothideomycetes genomes: a test case for predicting lifestyles and emergence of pathogens.</title>
        <authorList>
            <person name="Haridas S."/>
            <person name="Albert R."/>
            <person name="Binder M."/>
            <person name="Bloem J."/>
            <person name="Labutti K."/>
            <person name="Salamov A."/>
            <person name="Andreopoulos B."/>
            <person name="Baker S."/>
            <person name="Barry K."/>
            <person name="Bills G."/>
            <person name="Bluhm B."/>
            <person name="Cannon C."/>
            <person name="Castanera R."/>
            <person name="Culley D."/>
            <person name="Daum C."/>
            <person name="Ezra D."/>
            <person name="Gonzalez J."/>
            <person name="Henrissat B."/>
            <person name="Kuo A."/>
            <person name="Liang C."/>
            <person name="Lipzen A."/>
            <person name="Lutzoni F."/>
            <person name="Magnuson J."/>
            <person name="Mondo S."/>
            <person name="Nolan M."/>
            <person name="Ohm R."/>
            <person name="Pangilinan J."/>
            <person name="Park H.-J."/>
            <person name="Ramirez L."/>
            <person name="Alfaro M."/>
            <person name="Sun H."/>
            <person name="Tritt A."/>
            <person name="Yoshinaga Y."/>
            <person name="Zwiers L.-H."/>
            <person name="Turgeon B."/>
            <person name="Goodwin S."/>
            <person name="Spatafora J."/>
            <person name="Crous P."/>
            <person name="Grigoriev I."/>
        </authorList>
    </citation>
    <scope>NUCLEOTIDE SEQUENCE</scope>
    <source>
        <strain evidence="2">CBS 109.77</strain>
    </source>
</reference>
<organism evidence="2 3">
    <name type="scientific">Melanomma pulvis-pyrius CBS 109.77</name>
    <dbReference type="NCBI Taxonomy" id="1314802"/>
    <lineage>
        <taxon>Eukaryota</taxon>
        <taxon>Fungi</taxon>
        <taxon>Dikarya</taxon>
        <taxon>Ascomycota</taxon>
        <taxon>Pezizomycotina</taxon>
        <taxon>Dothideomycetes</taxon>
        <taxon>Pleosporomycetidae</taxon>
        <taxon>Pleosporales</taxon>
        <taxon>Melanommataceae</taxon>
        <taxon>Melanomma</taxon>
    </lineage>
</organism>
<name>A0A6A6X973_9PLEO</name>
<feature type="region of interest" description="Disordered" evidence="1">
    <location>
        <begin position="255"/>
        <end position="298"/>
    </location>
</feature>